<evidence type="ECO:0000313" key="4">
    <source>
        <dbReference type="Proteomes" id="UP001330482"/>
    </source>
</evidence>
<dbReference type="AlphaFoldDB" id="A0A4R0GGW8"/>
<reference evidence="1 3" key="1">
    <citation type="submission" date="2019-02" db="EMBL/GenBank/DDBJ databases">
        <title>The draft genome of Enterobacter spp. strains.</title>
        <authorList>
            <person name="Wang C."/>
            <person name="Feng Y."/>
            <person name="Zong Z."/>
        </authorList>
    </citation>
    <scope>NUCLEOTIDE SEQUENCE [LARGE SCALE GENOMIC DNA]</scope>
    <source>
        <strain evidence="1 3">WCHEW120002</strain>
    </source>
</reference>
<dbReference type="Proteomes" id="UP000291424">
    <property type="component" value="Unassembled WGS sequence"/>
</dbReference>
<sequence>MGNITGGIFIKPAVNMNAEKMSDEQIDIFQRAFADILGVEFIPLIYVGSQVVAGVLHSYIASRRPIHPASQTTLVKVVIYQNLEHVVSLHSIADI</sequence>
<dbReference type="RefSeq" id="WP_131632256.1">
    <property type="nucleotide sequence ID" value="NZ_CP142124.1"/>
</dbReference>
<evidence type="ECO:0000313" key="3">
    <source>
        <dbReference type="Proteomes" id="UP000291424"/>
    </source>
</evidence>
<gene>
    <name evidence="1" type="ORF">E0L20_00920</name>
    <name evidence="2" type="ORF">VPX56_13785</name>
</gene>
<dbReference type="EMBL" id="CP142124">
    <property type="protein sequence ID" value="WRW29880.1"/>
    <property type="molecule type" value="Genomic_DNA"/>
</dbReference>
<name>A0A4R0GGW8_9ENTR</name>
<dbReference type="EMBL" id="SJOO01000001">
    <property type="protein sequence ID" value="TCB94669.1"/>
    <property type="molecule type" value="Genomic_DNA"/>
</dbReference>
<dbReference type="Proteomes" id="UP001330482">
    <property type="component" value="Chromosome"/>
</dbReference>
<dbReference type="OrthoDB" id="6629351at2"/>
<evidence type="ECO:0000313" key="2">
    <source>
        <dbReference type="EMBL" id="WRW29880.1"/>
    </source>
</evidence>
<keyword evidence="4" id="KW-1185">Reference proteome</keyword>
<reference evidence="2 4" key="2">
    <citation type="submission" date="2024-01" db="EMBL/GenBank/DDBJ databases">
        <title>AV1 has a protective and therapeutic effect against plant viruses.</title>
        <authorList>
            <person name="Wang F."/>
        </authorList>
    </citation>
    <scope>NUCLEOTIDE SEQUENCE [LARGE SCALE GENOMIC DNA]</scope>
    <source>
        <strain evidence="2 4">AV1</strain>
    </source>
</reference>
<evidence type="ECO:0000313" key="1">
    <source>
        <dbReference type="EMBL" id="TCB94669.1"/>
    </source>
</evidence>
<protein>
    <submittedName>
        <fullName evidence="1">Uncharacterized protein</fullName>
    </submittedName>
</protein>
<organism evidence="1 3">
    <name type="scientific">Enterobacter wuhouensis</name>
    <dbReference type="NCBI Taxonomy" id="2529381"/>
    <lineage>
        <taxon>Bacteria</taxon>
        <taxon>Pseudomonadati</taxon>
        <taxon>Pseudomonadota</taxon>
        <taxon>Gammaproteobacteria</taxon>
        <taxon>Enterobacterales</taxon>
        <taxon>Enterobacteriaceae</taxon>
        <taxon>Enterobacter</taxon>
    </lineage>
</organism>
<proteinExistence type="predicted"/>
<accession>A0A4R0GGW8</accession>